<dbReference type="GO" id="GO:0010181">
    <property type="term" value="F:FMN binding"/>
    <property type="evidence" value="ECO:0007669"/>
    <property type="project" value="InterPro"/>
</dbReference>
<feature type="domain" description="NADH:flavin oxidoreductase/NADH oxidase N-terminal" evidence="3">
    <location>
        <begin position="100"/>
        <end position="279"/>
    </location>
</feature>
<keyword evidence="1" id="KW-0285">Flavoprotein</keyword>
<organism evidence="4 5">
    <name type="scientific">Emticicia aquatilis</name>
    <dbReference type="NCBI Taxonomy" id="1537369"/>
    <lineage>
        <taxon>Bacteria</taxon>
        <taxon>Pseudomonadati</taxon>
        <taxon>Bacteroidota</taxon>
        <taxon>Cytophagia</taxon>
        <taxon>Cytophagales</taxon>
        <taxon>Leadbetterellaceae</taxon>
        <taxon>Emticicia</taxon>
    </lineage>
</organism>
<dbReference type="PANTHER" id="PTHR43656:SF2">
    <property type="entry name" value="BINDING OXIDOREDUCTASE, PUTATIVE (AFU_ORTHOLOGUE AFUA_2G08260)-RELATED"/>
    <property type="match status" value="1"/>
</dbReference>
<dbReference type="Proteomes" id="UP000609064">
    <property type="component" value="Unassembled WGS sequence"/>
</dbReference>
<dbReference type="PANTHER" id="PTHR43656">
    <property type="entry name" value="BINDING OXIDOREDUCTASE, PUTATIVE (AFU_ORTHOLOGUE AFUA_2G08260)-RELATED"/>
    <property type="match status" value="1"/>
</dbReference>
<evidence type="ECO:0000256" key="2">
    <source>
        <dbReference type="ARBA" id="ARBA00023002"/>
    </source>
</evidence>
<proteinExistence type="predicted"/>
<reference evidence="4" key="2">
    <citation type="submission" date="2020-09" db="EMBL/GenBank/DDBJ databases">
        <authorList>
            <person name="Sun Q."/>
            <person name="Zhou Y."/>
        </authorList>
    </citation>
    <scope>NUCLEOTIDE SEQUENCE</scope>
    <source>
        <strain evidence="4">CGMCC 1.15958</strain>
    </source>
</reference>
<evidence type="ECO:0000313" key="5">
    <source>
        <dbReference type="Proteomes" id="UP000609064"/>
    </source>
</evidence>
<comment type="caution">
    <text evidence="4">The sequence shown here is derived from an EMBL/GenBank/DDBJ whole genome shotgun (WGS) entry which is preliminary data.</text>
</comment>
<accession>A0A916YIF3</accession>
<dbReference type="Pfam" id="PF00724">
    <property type="entry name" value="Oxidored_FMN"/>
    <property type="match status" value="1"/>
</dbReference>
<dbReference type="InterPro" id="IPR051799">
    <property type="entry name" value="NADH_flavin_oxidoreductase"/>
</dbReference>
<dbReference type="EMBL" id="BMKK01000001">
    <property type="protein sequence ID" value="GGD46168.1"/>
    <property type="molecule type" value="Genomic_DNA"/>
</dbReference>
<dbReference type="AlphaFoldDB" id="A0A916YIF3"/>
<evidence type="ECO:0000313" key="4">
    <source>
        <dbReference type="EMBL" id="GGD46168.1"/>
    </source>
</evidence>
<name>A0A916YIF3_9BACT</name>
<reference evidence="4" key="1">
    <citation type="journal article" date="2014" name="Int. J. Syst. Evol. Microbiol.">
        <title>Complete genome sequence of Corynebacterium casei LMG S-19264T (=DSM 44701T), isolated from a smear-ripened cheese.</title>
        <authorList>
            <consortium name="US DOE Joint Genome Institute (JGI-PGF)"/>
            <person name="Walter F."/>
            <person name="Albersmeier A."/>
            <person name="Kalinowski J."/>
            <person name="Ruckert C."/>
        </authorList>
    </citation>
    <scope>NUCLEOTIDE SEQUENCE</scope>
    <source>
        <strain evidence="4">CGMCC 1.15958</strain>
    </source>
</reference>
<dbReference type="InterPro" id="IPR013785">
    <property type="entry name" value="Aldolase_TIM"/>
</dbReference>
<evidence type="ECO:0000259" key="3">
    <source>
        <dbReference type="Pfam" id="PF00724"/>
    </source>
</evidence>
<dbReference type="RefSeq" id="WP_188764700.1">
    <property type="nucleotide sequence ID" value="NZ_BMKK01000001.1"/>
</dbReference>
<sequence length="483" mass="54177">MAEKFKPKYTRVAQLKTAQDLRNYLSTSNVTLDFDDELITGEASPFKKSITLKSGKKIGNALSILPMEGWDGTADGRPSEFTKRRWENFAISGAKLLWGCEAVAVTHEGRANPRQLVMNEANFSEYENLYKLVIDKHTEKFGSTDDLLVGLQLTHSGRFCKPNDNTKFESKILYNHPKLDKKFHLSENHPLMTDDEIDTLVEDFVKAAVLTQKAGFHFVDIKHCHGYLGHEFLSAYDREGKYGGSFENRTRFLRNIVEGIKKAAPGLEMGIRLSAIDFVPFKKSVTGEGEPDLTPNQAYKYAFGCDDSGINIDLEEPKAFLELAQSLGIQLICVTVSSPYYNPHVTRPALFPPSDGYQPPEEPLEGVARMIDVAEGLKKAFPEMVIVGSGYSYLQEWLPNVAHNVLRNGKADFVGFGRMVLSYPTMPDDMLNDRPTQRKLLCRTFSDCTTAPRNGLYSGCFPLDPIYKNHPHAELLKTIKDGI</sequence>
<protein>
    <submittedName>
        <fullName evidence="4">NADH:flavin oxidoreductase</fullName>
    </submittedName>
</protein>
<keyword evidence="2" id="KW-0560">Oxidoreductase</keyword>
<dbReference type="GO" id="GO:0016491">
    <property type="term" value="F:oxidoreductase activity"/>
    <property type="evidence" value="ECO:0007669"/>
    <property type="project" value="UniProtKB-KW"/>
</dbReference>
<dbReference type="Gene3D" id="3.20.20.70">
    <property type="entry name" value="Aldolase class I"/>
    <property type="match status" value="1"/>
</dbReference>
<evidence type="ECO:0000256" key="1">
    <source>
        <dbReference type="ARBA" id="ARBA00022630"/>
    </source>
</evidence>
<dbReference type="SUPFAM" id="SSF51395">
    <property type="entry name" value="FMN-linked oxidoreductases"/>
    <property type="match status" value="1"/>
</dbReference>
<gene>
    <name evidence="4" type="ORF">GCM10011514_07750</name>
</gene>
<keyword evidence="5" id="KW-1185">Reference proteome</keyword>
<dbReference type="InterPro" id="IPR001155">
    <property type="entry name" value="OxRdtase_FMN_N"/>
</dbReference>